<accession>A4C3J8</accession>
<dbReference type="InterPro" id="IPR053784">
    <property type="entry name" value="Choice_anch_U_dom"/>
</dbReference>
<dbReference type="InterPro" id="IPR006644">
    <property type="entry name" value="Cadg"/>
</dbReference>
<dbReference type="HOGENOM" id="CLU_237882_0_0_6"/>
<dbReference type="SMART" id="SM00736">
    <property type="entry name" value="CADG"/>
    <property type="match status" value="4"/>
</dbReference>
<dbReference type="Proteomes" id="UP000006201">
    <property type="component" value="Unassembled WGS sequence"/>
</dbReference>
<dbReference type="GO" id="GO:0009279">
    <property type="term" value="C:cell outer membrane"/>
    <property type="evidence" value="ECO:0007669"/>
    <property type="project" value="InterPro"/>
</dbReference>
<dbReference type="NCBIfam" id="NF012211">
    <property type="entry name" value="tand_rpt_95"/>
    <property type="match status" value="3"/>
</dbReference>
<feature type="domain" description="Dystroglycan-type cadherin-like" evidence="2">
    <location>
        <begin position="547"/>
        <end position="635"/>
    </location>
</feature>
<dbReference type="Pfam" id="PF17963">
    <property type="entry name" value="Big_9"/>
    <property type="match status" value="4"/>
</dbReference>
<dbReference type="Gene3D" id="2.40.160.20">
    <property type="match status" value="1"/>
</dbReference>
<name>A4C3J8_9GAMM</name>
<dbReference type="eggNOG" id="COG3637">
    <property type="taxonomic scope" value="Bacteria"/>
</dbReference>
<protein>
    <submittedName>
        <fullName evidence="3">Fibronectin type III domain protein</fullName>
    </submittedName>
</protein>
<evidence type="ECO:0000256" key="1">
    <source>
        <dbReference type="ARBA" id="ARBA00022729"/>
    </source>
</evidence>
<evidence type="ECO:0000259" key="2">
    <source>
        <dbReference type="SMART" id="SM00736"/>
    </source>
</evidence>
<dbReference type="GO" id="GO:0015288">
    <property type="term" value="F:porin activity"/>
    <property type="evidence" value="ECO:0007669"/>
    <property type="project" value="UniProtKB-KW"/>
</dbReference>
<dbReference type="SUPFAM" id="SSF56925">
    <property type="entry name" value="OMPA-like"/>
    <property type="match status" value="1"/>
</dbReference>
<feature type="domain" description="Dystroglycan-type cadherin-like" evidence="2">
    <location>
        <begin position="356"/>
        <end position="449"/>
    </location>
</feature>
<dbReference type="Pfam" id="PF05345">
    <property type="entry name" value="He_PIG"/>
    <property type="match status" value="4"/>
</dbReference>
<feature type="domain" description="Dystroglycan-type cadherin-like" evidence="2">
    <location>
        <begin position="636"/>
        <end position="728"/>
    </location>
</feature>
<proteinExistence type="predicted"/>
<dbReference type="RefSeq" id="WP_009836431.1">
    <property type="nucleotide sequence ID" value="NZ_AAOH01000001.1"/>
</dbReference>
<dbReference type="OrthoDB" id="5242130at2"/>
<sequence length="1809" mass="195723">MKQLFILAHLFLLVLINRAEAETFYLQAYLHQLVTASGTPIDDVAENIRTPIGFDFQFFGKTVDHFTLTSNGVIGLRKGAIGAPGADIAMVNDYYDNVPLSQLSLTGSGQDSYNLYVFWDDLVSKDAKQHVTSLLVPHDDPSNVFGTDILTIQYSNYGFFGQTLGLGTIQVVLVSQTNEIYYNYVDLPNERSKASQATIGMTGGTEFVQTSHNSSILNRLQNIKYTPNGNNYDAVGPNPGIIYNGVLYVSSPPPGPFSLTAPAADATAQAILPTFSWSASENVATYKLVVASDINLNTIVYQNNAIDGALTSFTLPSGNTLQANQTYHWNLQAINAEGELWSVTRQFTTTQVNQPPVIQNTPATSVLQNNAYSYQTTITDPDAGDTHTFSITNKPSWATFSNTGLLSGTPANAHVGSYNNIEITVTDNNGASTSTGGFTITVVNVNDAPAISGTPVTSILEDNNYQFIPDASDVDSGDTLTFSISNKPAWATFNTANGQLSGTPINNHVGFTDNIIIAVTDGQLSDQLPAFSITVSNTNDAPSIFGQPSTQINEDSYYQFTPSAFDEDVGDSLTFSITNKPNWASFNSLTGELYGTPLNKDVGTYNNIIISANDASSSASLPVFAITVSNVNDAPTISGTPSTSVNEDSGYQFTPSAYDDDIGDVLTFSITNKPNWAQFDSKTGQLFGTPTNEDVATTIDIAISVSDSIETARLPLFSLTVNNVNDKPTSEDLSITVDEDQSVTFTPIGNDVDKDSLTFEVIQQPLYGTLIHTAQQWIYTPNKDFHGLDSIIYHALDNETASDDSTITIKVNPINDAPIATDDTISMQSNALARYELDVVPNDIDVDGDLLTLASVISDIGNVSIEENKIIYRALTGTPNQINIKYSITDTEKQISMANVLLTIEDEQNNTSPILSAPADVIVNATGLLTKVDLGVATATDSEGNPIAVSLIKGNTHFKPGIHSAFWQAIDSQNRQTIVEQKITVNPLISIDKDITITEGTSHQIALHLNGKPSSYPFSVSYKIGGTASSSDHTLFDGEVLFNQSPTAYLTLETFEDAIAEESETVIITLDDNQNVSSNYQQTITIVEQNLPPHIDFKVTQANQQRNLIVNNNDIVNIDSHVTDLNPFDIVTLRWQANSTEIINTSEQGDVFTFNPENLLPGIYSIELIATDNADSPLTSKKTIYLEVTTELAVLTQRDSDGDLIPDNLEGFKDSDQDGVPDYLDAISECNVMQEQALQANSYLVESEPGICMRKGSTIANSKTGGIELLSNELPADMAADNLGGIFDFILEGLPKPGGSYRLVLPQINAIPANATYRKLINSQWTDFVIDEFNSIHSTAGEPGYCPTPGDSEWQEGLIEGAWCVQLTIQDGGKNDADGIVNGTIVDPSGVAVYHSDNKQPIASPDKIEINWNSNVMIDVLANDTDENDDPLILSAASADFGQVTIVDNWLYYQAAKDFYGTATIQYSISDSNGGTSSTTVLVGINANFAPIAHPDVANTDDKTVITIYVLDNDVDPENQTLSITSVSTQQGTAVINSDQSIRYTPKRGFDGIDAISYTISDGQLAATSTVSITIKAYKDVIVTNKSGGGLSALFIVLLTSIIAIRQKAKWLAVPLLLAAFINPINAFANSAPWLIALSIGQSKVETNLNTDTDNSTELKSDNTGTQTGLNLSYKFANNWAFSLGYLDLGQSTTIITSEQLEPEPYIKLMSTSMPLFTQGITLSSSYIMDVHQDWQLNYTVGAYIWQSELKSQSATKTITHTEKAVDPFLSFGISYLITPDWQTGLSVSRYFINANNTNSLSLSLGYRF</sequence>
<dbReference type="GO" id="GO:0046930">
    <property type="term" value="C:pore complex"/>
    <property type="evidence" value="ECO:0007669"/>
    <property type="project" value="UniProtKB-KW"/>
</dbReference>
<dbReference type="InterPro" id="IPR015919">
    <property type="entry name" value="Cadherin-like_sf"/>
</dbReference>
<dbReference type="FunFam" id="2.60.40.10:FF:002543">
    <property type="match status" value="3"/>
</dbReference>
<keyword evidence="4" id="KW-1185">Reference proteome</keyword>
<dbReference type="NCBIfam" id="NF041766">
    <property type="entry name" value="choice_anch_U"/>
    <property type="match status" value="1"/>
</dbReference>
<keyword evidence="1" id="KW-0732">Signal</keyword>
<dbReference type="SUPFAM" id="SSF141072">
    <property type="entry name" value="CalX-like"/>
    <property type="match status" value="1"/>
</dbReference>
<dbReference type="InterPro" id="IPR027385">
    <property type="entry name" value="Beta-barrel_OMP"/>
</dbReference>
<reference evidence="3 4" key="1">
    <citation type="submission" date="2006-02" db="EMBL/GenBank/DDBJ databases">
        <authorList>
            <person name="Moran M.A."/>
            <person name="Kjelleberg S."/>
            <person name="Egan S."/>
            <person name="Saunders N."/>
            <person name="Thomas T."/>
            <person name="Ferriera S."/>
            <person name="Johnson J."/>
            <person name="Kravitz S."/>
            <person name="Halpern A."/>
            <person name="Remington K."/>
            <person name="Beeson K."/>
            <person name="Tran B."/>
            <person name="Rogers Y.-H."/>
            <person name="Friedman R."/>
            <person name="Venter J.C."/>
        </authorList>
    </citation>
    <scope>NUCLEOTIDE SEQUENCE [LARGE SCALE GENOMIC DNA]</scope>
    <source>
        <strain evidence="3 4">D2</strain>
    </source>
</reference>
<dbReference type="Gene3D" id="2.60.40.10">
    <property type="entry name" value="Immunoglobulins"/>
    <property type="match status" value="5"/>
</dbReference>
<dbReference type="InterPro" id="IPR038081">
    <property type="entry name" value="CalX-like_sf"/>
</dbReference>
<evidence type="ECO:0000313" key="4">
    <source>
        <dbReference type="Proteomes" id="UP000006201"/>
    </source>
</evidence>
<dbReference type="STRING" id="87626.PTD2_01136"/>
<dbReference type="SUPFAM" id="SSF49313">
    <property type="entry name" value="Cadherin-like"/>
    <property type="match status" value="4"/>
</dbReference>
<dbReference type="PANTHER" id="PTHR34720">
    <property type="entry name" value="MICROCYSTIN DEPENDENT PROTEIN"/>
    <property type="match status" value="1"/>
</dbReference>
<comment type="caution">
    <text evidence="3">The sequence shown here is derived from an EMBL/GenBank/DDBJ whole genome shotgun (WGS) entry which is preliminary data.</text>
</comment>
<organism evidence="3 4">
    <name type="scientific">Pseudoalteromonas tunicata D2</name>
    <dbReference type="NCBI Taxonomy" id="87626"/>
    <lineage>
        <taxon>Bacteria</taxon>
        <taxon>Pseudomonadati</taxon>
        <taxon>Pseudomonadota</taxon>
        <taxon>Gammaproteobacteria</taxon>
        <taxon>Alteromonadales</taxon>
        <taxon>Pseudoalteromonadaceae</taxon>
        <taxon>Pseudoalteromonas</taxon>
    </lineage>
</organism>
<dbReference type="GO" id="GO:0005509">
    <property type="term" value="F:calcium ion binding"/>
    <property type="evidence" value="ECO:0007669"/>
    <property type="project" value="InterPro"/>
</dbReference>
<dbReference type="InterPro" id="IPR011250">
    <property type="entry name" value="OMP/PagP_B-barrel"/>
</dbReference>
<feature type="domain" description="Dystroglycan-type cadherin-like" evidence="2">
    <location>
        <begin position="451"/>
        <end position="542"/>
    </location>
</feature>
<dbReference type="EMBL" id="AAOH01000001">
    <property type="protein sequence ID" value="EAR30130.1"/>
    <property type="molecule type" value="Genomic_DNA"/>
</dbReference>
<gene>
    <name evidence="3" type="ORF">PTD2_01136</name>
</gene>
<dbReference type="Pfam" id="PF13505">
    <property type="entry name" value="OMP_b-brl"/>
    <property type="match status" value="1"/>
</dbReference>
<evidence type="ECO:0000313" key="3">
    <source>
        <dbReference type="EMBL" id="EAR30130.1"/>
    </source>
</evidence>
<dbReference type="Gene3D" id="2.60.40.2810">
    <property type="match status" value="2"/>
</dbReference>
<dbReference type="PANTHER" id="PTHR34720:SF9">
    <property type="entry name" value="BLR4714 PROTEIN"/>
    <property type="match status" value="1"/>
</dbReference>
<dbReference type="InterPro" id="IPR013783">
    <property type="entry name" value="Ig-like_fold"/>
</dbReference>